<dbReference type="RefSeq" id="WP_074739456.1">
    <property type="nucleotide sequence ID" value="NZ_FNNP01000016.1"/>
</dbReference>
<sequence length="147" mass="15632">MIIADKEAGTVRAIVYCVGEIGSVVTRFLVERGVDIVGAIGRSESKVGRDLGDVADPGTSLGVKVEADAKAVLARGADIAIVCVGSYLEIMQRHFAVYLKNGVNVVTIEEETVFPWTSAPVLAQELDALARATVLRSRHPVHRMSSG</sequence>
<dbReference type="EMBL" id="FNNP01000016">
    <property type="protein sequence ID" value="SDX91975.1"/>
    <property type="molecule type" value="Genomic_DNA"/>
</dbReference>
<dbReference type="SUPFAM" id="SSF51735">
    <property type="entry name" value="NAD(P)-binding Rossmann-fold domains"/>
    <property type="match status" value="1"/>
</dbReference>
<proteinExistence type="predicted"/>
<evidence type="ECO:0000313" key="1">
    <source>
        <dbReference type="EMBL" id="SDX91975.1"/>
    </source>
</evidence>
<dbReference type="Gene3D" id="3.40.50.720">
    <property type="entry name" value="NAD(P)-binding Rossmann-like Domain"/>
    <property type="match status" value="1"/>
</dbReference>
<gene>
    <name evidence="1" type="ORF">SAMN05444358_11624</name>
</gene>
<reference evidence="2" key="1">
    <citation type="submission" date="2016-10" db="EMBL/GenBank/DDBJ databases">
        <authorList>
            <person name="Varghese N."/>
            <person name="Submissions S."/>
        </authorList>
    </citation>
    <scope>NUCLEOTIDE SEQUENCE [LARGE SCALE GENOMIC DNA]</scope>
    <source>
        <strain evidence="2">DSM 27839</strain>
    </source>
</reference>
<dbReference type="InterPro" id="IPR036291">
    <property type="entry name" value="NAD(P)-bd_dom_sf"/>
</dbReference>
<accession>A0A1H3FM62</accession>
<dbReference type="AlphaFoldDB" id="A0A1H3FM62"/>
<dbReference type="CDD" id="cd24146">
    <property type="entry name" value="nat-AmDH_N_like"/>
    <property type="match status" value="1"/>
</dbReference>
<name>A0A1H3FM62_9RHOB</name>
<keyword evidence="2" id="KW-1185">Reference proteome</keyword>
<dbReference type="Proteomes" id="UP000183400">
    <property type="component" value="Unassembled WGS sequence"/>
</dbReference>
<organism evidence="1 2">
    <name type="scientific">Ruegeria halocynthiae</name>
    <dbReference type="NCBI Taxonomy" id="985054"/>
    <lineage>
        <taxon>Bacteria</taxon>
        <taxon>Pseudomonadati</taxon>
        <taxon>Pseudomonadota</taxon>
        <taxon>Alphaproteobacteria</taxon>
        <taxon>Rhodobacterales</taxon>
        <taxon>Roseobacteraceae</taxon>
        <taxon>Ruegeria</taxon>
    </lineage>
</organism>
<protein>
    <submittedName>
        <fullName evidence="1">4-hydroxy-tetrahydrodipicolinate reductase</fullName>
    </submittedName>
</protein>
<dbReference type="STRING" id="985054.SAMN05444358_11624"/>
<evidence type="ECO:0000313" key="2">
    <source>
        <dbReference type="Proteomes" id="UP000183400"/>
    </source>
</evidence>